<dbReference type="PANTHER" id="PTHR11629">
    <property type="entry name" value="VACUOLAR PROTON ATPASES"/>
    <property type="match status" value="1"/>
</dbReference>
<keyword evidence="7 10" id="KW-0472">Membrane</keyword>
<dbReference type="Proteomes" id="UP000093069">
    <property type="component" value="Chromosome I"/>
</dbReference>
<gene>
    <name evidence="12" type="ORF">A3L04_02000</name>
    <name evidence="13" type="ORF">CHITON_0397</name>
</gene>
<dbReference type="Pfam" id="PF01496">
    <property type="entry name" value="V_ATPase_I"/>
    <property type="match status" value="2"/>
</dbReference>
<dbReference type="GO" id="GO:0033179">
    <property type="term" value="C:proton-transporting V-type ATPase, V0 domain"/>
    <property type="evidence" value="ECO:0007669"/>
    <property type="project" value="InterPro"/>
</dbReference>
<comment type="function">
    <text evidence="8">Component of the A-type ATP synthase that produces ATP from ADP in the presence of a proton gradient across the membrane.</text>
</comment>
<comment type="subcellular location">
    <subcellularLocation>
        <location evidence="1">Membrane</location>
        <topology evidence="1">Multi-pass membrane protein</topology>
    </subcellularLocation>
</comment>
<feature type="transmembrane region" description="Helical" evidence="10">
    <location>
        <begin position="522"/>
        <end position="552"/>
    </location>
</feature>
<keyword evidence="6 10" id="KW-0406">Ion transport</keyword>
<dbReference type="KEGG" id="tch:CHITON_0397"/>
<feature type="coiled-coil region" evidence="11">
    <location>
        <begin position="236"/>
        <end position="263"/>
    </location>
</feature>
<dbReference type="Gene3D" id="3.30.70.2750">
    <property type="match status" value="1"/>
</dbReference>
<dbReference type="GO" id="GO:0007035">
    <property type="term" value="P:vacuolar acidification"/>
    <property type="evidence" value="ECO:0007669"/>
    <property type="project" value="TreeGrafter"/>
</dbReference>
<evidence type="ECO:0000313" key="12">
    <source>
        <dbReference type="EMBL" id="ASJ15933.1"/>
    </source>
</evidence>
<dbReference type="GO" id="GO:0051117">
    <property type="term" value="F:ATPase binding"/>
    <property type="evidence" value="ECO:0007669"/>
    <property type="project" value="TreeGrafter"/>
</dbReference>
<evidence type="ECO:0000256" key="5">
    <source>
        <dbReference type="ARBA" id="ARBA00022989"/>
    </source>
</evidence>
<dbReference type="OrthoDB" id="85892at2157"/>
<dbReference type="RefSeq" id="WP_068576256.1">
    <property type="nucleotide sequence ID" value="NZ_CP015193.1"/>
</dbReference>
<sequence>MFKPEEMVKLEVITLKRFRDVILTFLHEKGVVHIEEIPIEYVQRETPNEFYRKATSYSITISRLVDTLKSYLPPKSGGLKEFIFPKEKKKRSYKYRGIEALIKDVENFLSEVEPKIREVESEVTKINNEISSINSSIEALEILSALNVEVEYLRAGSFLNIEVGTVERDKVERAIKEVEEVTSGKVYILRRDLGAVSLLIVVTLKEDAGKVTSVLAKYGFEKIEVPEGEGLPRDLIPKYMEKLKAKEEELEKVRERGKEIAERYYEDVVFYKELMDNERDKANYLQYLVRTEMTFGISGWVPKSKINEVVEGIKRITGGKVYLNVRPPTDEEIENVPVKLKNPEFISQFEMLTEMYGVPKYNEIDPTPIMAFTYSFFFGFMLTDFMYGLLLGIISALLVKGHSKLRDGTWRFAKIMLWASAFTMALGIAFGSYFGNALDMIGIHVPRLMDSMKQAMDVLMIALAIGLAHLFTGYLLGFIVRWKNGDKKGAVFEQLPWLLIIVGITLYALSSKLGVPEIAFKGVFGLGLVLFAIGEIMSNGAMALLLIISDFFGFVGNWLSYARLMALALATSGIALVVNIMVQMIWGVKIGPVPLGILIGIIVFVGGHIFSTAINALGAFVHALRLHYVEFFGTFFSGEGRRFEPFAAKREVSRLEIEVGGE</sequence>
<evidence type="ECO:0000256" key="4">
    <source>
        <dbReference type="ARBA" id="ARBA00022692"/>
    </source>
</evidence>
<feature type="transmembrane region" description="Helical" evidence="10">
    <location>
        <begin position="458"/>
        <end position="479"/>
    </location>
</feature>
<evidence type="ECO:0000256" key="6">
    <source>
        <dbReference type="ARBA" id="ARBA00023065"/>
    </source>
</evidence>
<evidence type="ECO:0000256" key="2">
    <source>
        <dbReference type="ARBA" id="ARBA00009904"/>
    </source>
</evidence>
<dbReference type="EMBL" id="LN999010">
    <property type="protein sequence ID" value="CUX77176.1"/>
    <property type="molecule type" value="Genomic_DNA"/>
</dbReference>
<evidence type="ECO:0000313" key="13">
    <source>
        <dbReference type="EMBL" id="CUX77176.1"/>
    </source>
</evidence>
<keyword evidence="13" id="KW-0378">Hydrolase</keyword>
<dbReference type="Gene3D" id="1.20.1460.20">
    <property type="match status" value="1"/>
</dbReference>
<dbReference type="AlphaFoldDB" id="A0A160VS08"/>
<dbReference type="Proteomes" id="UP000250189">
    <property type="component" value="Chromosome"/>
</dbReference>
<evidence type="ECO:0000256" key="1">
    <source>
        <dbReference type="ARBA" id="ARBA00004141"/>
    </source>
</evidence>
<dbReference type="NCBIfam" id="NF004428">
    <property type="entry name" value="PRK05771.2-1"/>
    <property type="match status" value="1"/>
</dbReference>
<feature type="transmembrane region" description="Helical" evidence="10">
    <location>
        <begin position="564"/>
        <end position="586"/>
    </location>
</feature>
<feature type="transmembrane region" description="Helical" evidence="10">
    <location>
        <begin position="491"/>
        <end position="510"/>
    </location>
</feature>
<evidence type="ECO:0000256" key="7">
    <source>
        <dbReference type="ARBA" id="ARBA00023136"/>
    </source>
</evidence>
<dbReference type="EMBL" id="CP015193">
    <property type="protein sequence ID" value="ASJ15933.1"/>
    <property type="molecule type" value="Genomic_DNA"/>
</dbReference>
<evidence type="ECO:0000313" key="14">
    <source>
        <dbReference type="Proteomes" id="UP000093069"/>
    </source>
</evidence>
<dbReference type="GO" id="GO:0046961">
    <property type="term" value="F:proton-transporting ATPase activity, rotational mechanism"/>
    <property type="evidence" value="ECO:0007669"/>
    <property type="project" value="InterPro"/>
</dbReference>
<keyword evidence="4 10" id="KW-0812">Transmembrane</keyword>
<keyword evidence="11" id="KW-0175">Coiled coil</keyword>
<dbReference type="STRING" id="54262.CHITON_0397"/>
<feature type="transmembrane region" description="Helical" evidence="10">
    <location>
        <begin position="598"/>
        <end position="621"/>
    </location>
</feature>
<accession>A0A160VS08</accession>
<evidence type="ECO:0000256" key="3">
    <source>
        <dbReference type="ARBA" id="ARBA00022448"/>
    </source>
</evidence>
<organism evidence="13 14">
    <name type="scientific">Thermococcus chitonophagus</name>
    <dbReference type="NCBI Taxonomy" id="54262"/>
    <lineage>
        <taxon>Archaea</taxon>
        <taxon>Methanobacteriati</taxon>
        <taxon>Methanobacteriota</taxon>
        <taxon>Thermococci</taxon>
        <taxon>Thermococcales</taxon>
        <taxon>Thermococcaceae</taxon>
        <taxon>Thermococcus</taxon>
    </lineage>
</organism>
<keyword evidence="5 10" id="KW-1133">Transmembrane helix</keyword>
<keyword evidence="3 10" id="KW-0813">Transport</keyword>
<feature type="transmembrane region" description="Helical" evidence="10">
    <location>
        <begin position="376"/>
        <end position="399"/>
    </location>
</feature>
<evidence type="ECO:0000256" key="10">
    <source>
        <dbReference type="RuleBase" id="RU361189"/>
    </source>
</evidence>
<evidence type="ECO:0000313" key="15">
    <source>
        <dbReference type="Proteomes" id="UP000250189"/>
    </source>
</evidence>
<evidence type="ECO:0000256" key="11">
    <source>
        <dbReference type="SAM" id="Coils"/>
    </source>
</evidence>
<dbReference type="InterPro" id="IPR002490">
    <property type="entry name" value="V-ATPase_116kDa_su"/>
</dbReference>
<proteinExistence type="inferred from homology"/>
<dbReference type="PANTHER" id="PTHR11629:SF63">
    <property type="entry name" value="V-TYPE PROTON ATPASE SUBUNIT A"/>
    <property type="match status" value="1"/>
</dbReference>
<name>A0A160VS08_9EURY</name>
<keyword evidence="15" id="KW-1185">Reference proteome</keyword>
<reference evidence="12 15" key="3">
    <citation type="submission" date="2016-04" db="EMBL/GenBank/DDBJ databases">
        <title>Complete genome sequence of Thermococcus chitonophagus type strain GC74.</title>
        <authorList>
            <person name="Oger P.M."/>
        </authorList>
    </citation>
    <scope>NUCLEOTIDE SEQUENCE [LARGE SCALE GENOMIC DNA]</scope>
    <source>
        <strain evidence="12 15">GC74</strain>
    </source>
</reference>
<comment type="similarity">
    <text evidence="2 10">Belongs to the V-ATPase 116 kDa subunit family.</text>
</comment>
<feature type="transmembrane region" description="Helical" evidence="10">
    <location>
        <begin position="415"/>
        <end position="438"/>
    </location>
</feature>
<reference evidence="13" key="1">
    <citation type="submission" date="2016-01" db="EMBL/GenBank/DDBJ databases">
        <authorList>
            <person name="Oliw E.H."/>
        </authorList>
    </citation>
    <scope>NUCLEOTIDE SEQUENCE</scope>
    <source>
        <strain evidence="13">1</strain>
    </source>
</reference>
<dbReference type="GO" id="GO:0016787">
    <property type="term" value="F:hydrolase activity"/>
    <property type="evidence" value="ECO:0007669"/>
    <property type="project" value="UniProtKB-KW"/>
</dbReference>
<protein>
    <recommendedName>
        <fullName evidence="9 10">A-type ATP synthase subunit I</fullName>
    </recommendedName>
</protein>
<dbReference type="GeneID" id="33321307"/>
<dbReference type="Gene3D" id="3.30.70.2170">
    <property type="match status" value="1"/>
</dbReference>
<evidence type="ECO:0000256" key="9">
    <source>
        <dbReference type="ARBA" id="ARBA00068671"/>
    </source>
</evidence>
<dbReference type="GO" id="GO:0016471">
    <property type="term" value="C:vacuolar proton-transporting V-type ATPase complex"/>
    <property type="evidence" value="ECO:0007669"/>
    <property type="project" value="TreeGrafter"/>
</dbReference>
<reference evidence="14" key="2">
    <citation type="submission" date="2016-01" db="EMBL/GenBank/DDBJ databases">
        <authorList>
            <person name="Vorgias C.E."/>
        </authorList>
    </citation>
    <scope>NUCLEOTIDE SEQUENCE [LARGE SCALE GENOMIC DNA]</scope>
</reference>
<evidence type="ECO:0000256" key="8">
    <source>
        <dbReference type="ARBA" id="ARBA00059506"/>
    </source>
</evidence>